<keyword evidence="3" id="KW-0067">ATP-binding</keyword>
<keyword evidence="3" id="KW-0547">Nucleotide-binding</keyword>
<gene>
    <name evidence="3" type="primary">tmcAL</name>
    <name evidence="4" type="ORF">ACFFNY_24800</name>
</gene>
<feature type="binding site" evidence="3">
    <location>
        <begin position="7"/>
        <end position="20"/>
    </location>
    <ligand>
        <name>ATP</name>
        <dbReference type="ChEBI" id="CHEBI:30616"/>
    </ligand>
</feature>
<feature type="binding site" evidence="3">
    <location>
        <position position="214"/>
    </location>
    <ligand>
        <name>ATP</name>
        <dbReference type="ChEBI" id="CHEBI:30616"/>
    </ligand>
</feature>
<evidence type="ECO:0000256" key="1">
    <source>
        <dbReference type="ARBA" id="ARBA00022598"/>
    </source>
</evidence>
<dbReference type="PANTHER" id="PTHR37825">
    <property type="entry name" value="TRNA(MET) CYTIDINE ACETATE LIGASE"/>
    <property type="match status" value="1"/>
</dbReference>
<comment type="similarity">
    <text evidence="3">Belongs to the TmcAL family.</text>
</comment>
<dbReference type="EMBL" id="JBHMAG010000016">
    <property type="protein sequence ID" value="MFB9754804.1"/>
    <property type="molecule type" value="Genomic_DNA"/>
</dbReference>
<dbReference type="PANTHER" id="PTHR37825:SF1">
    <property type="entry name" value="TRNA(MET) CYTIDINE ACETATE LIGASE"/>
    <property type="match status" value="1"/>
</dbReference>
<keyword evidence="1 3" id="KW-0436">Ligase</keyword>
<dbReference type="EC" id="6.3.4.-" evidence="3"/>
<accession>A0ABV5W2L7</accession>
<keyword evidence="3" id="KW-0963">Cytoplasm</keyword>
<dbReference type="InterPro" id="IPR008513">
    <property type="entry name" value="tRNA(Met)_cyd_acetate_ligase"/>
</dbReference>
<comment type="subcellular location">
    <subcellularLocation>
        <location evidence="3">Cytoplasm</location>
    </subcellularLocation>
</comment>
<feature type="binding site" evidence="3">
    <location>
        <position position="102"/>
    </location>
    <ligand>
        <name>ATP</name>
        <dbReference type="ChEBI" id="CHEBI:30616"/>
    </ligand>
</feature>
<dbReference type="SUPFAM" id="SSF52374">
    <property type="entry name" value="Nucleotidylyl transferase"/>
    <property type="match status" value="1"/>
</dbReference>
<comment type="caution">
    <text evidence="4">The sequence shown here is derived from an EMBL/GenBank/DDBJ whole genome shotgun (WGS) entry which is preliminary data.</text>
</comment>
<protein>
    <recommendedName>
        <fullName evidence="3">tRNA(Met) cytidine acetate ligase</fullName>
        <ecNumber evidence="3">6.3.4.-</ecNumber>
    </recommendedName>
</protein>
<reference evidence="4 5" key="1">
    <citation type="submission" date="2024-09" db="EMBL/GenBank/DDBJ databases">
        <authorList>
            <person name="Sun Q."/>
            <person name="Mori K."/>
        </authorList>
    </citation>
    <scope>NUCLEOTIDE SEQUENCE [LARGE SCALE GENOMIC DNA]</scope>
    <source>
        <strain evidence="4 5">JCM 12520</strain>
    </source>
</reference>
<dbReference type="Pfam" id="PF05636">
    <property type="entry name" value="HIGH_NTase1"/>
    <property type="match status" value="2"/>
</dbReference>
<dbReference type="Proteomes" id="UP001589619">
    <property type="component" value="Unassembled WGS sequence"/>
</dbReference>
<evidence type="ECO:0000313" key="4">
    <source>
        <dbReference type="EMBL" id="MFB9754804.1"/>
    </source>
</evidence>
<dbReference type="HAMAP" id="MF_01539">
    <property type="entry name" value="TmcAL"/>
    <property type="match status" value="1"/>
</dbReference>
<sequence>MRTVGIIVEYNPLHNGHVYHFRQSKIVSEADAVVAVMSGSFLQRGEPALVSKWARAEMALHMGADLVIELPVAFSAQPAEWFAFGAVSALEATGVVDAFCFGSESGDLDLLRSAARELHAHDGSRISVQTSLDDSDDSASELPAPASSRFRDSIRDRLKSGMSYPAAYAAAAGRLLAGQGDEEWLAQPNNTLGLHYLLALERLQGRMRPYTIRRHKSGYSQTDITDERIASATALRKLLAGQADVGALEPFVPDYTLRILRRELAAGRGPVRWEALYDPLFARIAVTPPSELAAFGEVAEGLEHRLARSLATVRPEEGERFEQLVQALKTKRYTRTKLQRLLTRLLLNHRKEPLSPERLGEGVPYLRVLGFSPVGQQLLKSMRRTASVPVVVKAASLRHPYLDLDIRASTVHASAFPHPAQADLFRDYAEPPVRLG</sequence>
<evidence type="ECO:0000256" key="2">
    <source>
        <dbReference type="ARBA" id="ARBA00022694"/>
    </source>
</evidence>
<evidence type="ECO:0000256" key="3">
    <source>
        <dbReference type="HAMAP-Rule" id="MF_01539"/>
    </source>
</evidence>
<keyword evidence="5" id="KW-1185">Reference proteome</keyword>
<comment type="caution">
    <text evidence="3">Lacks conserved residue(s) required for the propagation of feature annotation.</text>
</comment>
<comment type="catalytic activity">
    <reaction evidence="3">
        <text>cytidine(34) in elongator tRNA(Met) + acetate + ATP = N(4)-acetylcytidine(34) in elongator tRNA(Met) + AMP + diphosphate</text>
        <dbReference type="Rhea" id="RHEA:58144"/>
        <dbReference type="Rhea" id="RHEA-COMP:10693"/>
        <dbReference type="Rhea" id="RHEA-COMP:10694"/>
        <dbReference type="ChEBI" id="CHEBI:30089"/>
        <dbReference type="ChEBI" id="CHEBI:30616"/>
        <dbReference type="ChEBI" id="CHEBI:33019"/>
        <dbReference type="ChEBI" id="CHEBI:74900"/>
        <dbReference type="ChEBI" id="CHEBI:82748"/>
        <dbReference type="ChEBI" id="CHEBI:456215"/>
    </reaction>
</comment>
<dbReference type="RefSeq" id="WP_344909658.1">
    <property type="nucleotide sequence ID" value="NZ_BAAAYO010000008.1"/>
</dbReference>
<organism evidence="4 5">
    <name type="scientific">Paenibacillus hodogayensis</name>
    <dbReference type="NCBI Taxonomy" id="279208"/>
    <lineage>
        <taxon>Bacteria</taxon>
        <taxon>Bacillati</taxon>
        <taxon>Bacillota</taxon>
        <taxon>Bacilli</taxon>
        <taxon>Bacillales</taxon>
        <taxon>Paenibacillaceae</taxon>
        <taxon>Paenibacillus</taxon>
    </lineage>
</organism>
<keyword evidence="2 3" id="KW-0819">tRNA processing</keyword>
<dbReference type="InterPro" id="IPR014729">
    <property type="entry name" value="Rossmann-like_a/b/a_fold"/>
</dbReference>
<evidence type="ECO:0000313" key="5">
    <source>
        <dbReference type="Proteomes" id="UP001589619"/>
    </source>
</evidence>
<keyword evidence="3" id="KW-0820">tRNA-binding</keyword>
<name>A0ABV5W2L7_9BACL</name>
<keyword evidence="3" id="KW-0694">RNA-binding</keyword>
<comment type="function">
    <text evidence="3">Catalyzes the formation of N(4)-acetylcytidine (ac(4)C) at the wobble position of elongator tRNA(Met), using acetate and ATP as substrates. First activates an acetate ion to form acetyladenylate (Ac-AMP) and then transfers the acetyl group to tRNA to form ac(4)C34.</text>
</comment>
<feature type="binding site" evidence="3">
    <location>
        <position position="189"/>
    </location>
    <ligand>
        <name>ATP</name>
        <dbReference type="ChEBI" id="CHEBI:30616"/>
    </ligand>
</feature>
<dbReference type="Gene3D" id="3.40.50.620">
    <property type="entry name" value="HUPs"/>
    <property type="match status" value="1"/>
</dbReference>
<proteinExistence type="inferred from homology"/>